<comment type="caution">
    <text evidence="1">The sequence shown here is derived from an EMBL/GenBank/DDBJ whole genome shotgun (WGS) entry which is preliminary data.</text>
</comment>
<evidence type="ECO:0000313" key="2">
    <source>
        <dbReference type="Proteomes" id="UP000253918"/>
    </source>
</evidence>
<accession>A0A369VTB2</accession>
<name>A0A369VTB2_9SPHN</name>
<dbReference type="EMBL" id="QQNB01000004">
    <property type="protein sequence ID" value="RDE04420.1"/>
    <property type="molecule type" value="Genomic_DNA"/>
</dbReference>
<dbReference type="Gene3D" id="3.40.50.300">
    <property type="entry name" value="P-loop containing nucleotide triphosphate hydrolases"/>
    <property type="match status" value="1"/>
</dbReference>
<protein>
    <submittedName>
        <fullName evidence="1">Uncharacterized protein</fullName>
    </submittedName>
</protein>
<dbReference type="SUPFAM" id="SSF52540">
    <property type="entry name" value="P-loop containing nucleoside triphosphate hydrolases"/>
    <property type="match status" value="1"/>
</dbReference>
<dbReference type="InterPro" id="IPR027417">
    <property type="entry name" value="P-loop_NTPase"/>
</dbReference>
<keyword evidence="2" id="KW-1185">Reference proteome</keyword>
<gene>
    <name evidence="1" type="ORF">DVW87_15965</name>
</gene>
<dbReference type="RefSeq" id="WP_114688830.1">
    <property type="nucleotide sequence ID" value="NZ_QQNB01000004.1"/>
</dbReference>
<dbReference type="OrthoDB" id="6940959at2"/>
<evidence type="ECO:0000313" key="1">
    <source>
        <dbReference type="EMBL" id="RDE04420.1"/>
    </source>
</evidence>
<organism evidence="1 2">
    <name type="scientific">Sphingomonas aracearum</name>
    <dbReference type="NCBI Taxonomy" id="2283317"/>
    <lineage>
        <taxon>Bacteria</taxon>
        <taxon>Pseudomonadati</taxon>
        <taxon>Pseudomonadota</taxon>
        <taxon>Alphaproteobacteria</taxon>
        <taxon>Sphingomonadales</taxon>
        <taxon>Sphingomonadaceae</taxon>
        <taxon>Sphingomonas</taxon>
    </lineage>
</organism>
<dbReference type="AlphaFoldDB" id="A0A369VTB2"/>
<dbReference type="Proteomes" id="UP000253918">
    <property type="component" value="Unassembled WGS sequence"/>
</dbReference>
<proteinExistence type="predicted"/>
<reference evidence="1 2" key="1">
    <citation type="submission" date="2018-07" db="EMBL/GenBank/DDBJ databases">
        <title>a novel species of Sphingomonas isolated from the rhizosphere soil of Araceae plant.</title>
        <authorList>
            <person name="Zhiyong W."/>
            <person name="Qinglan Z."/>
            <person name="Zhiwei F."/>
            <person name="Ding X."/>
            <person name="Gejiao W."/>
            <person name="Shixue Z."/>
        </authorList>
    </citation>
    <scope>NUCLEOTIDE SEQUENCE [LARGE SCALE GENOMIC DNA]</scope>
    <source>
        <strain evidence="1 2">WZY 27</strain>
    </source>
</reference>
<sequence>MSSLWRQLHARTRAWAIEANETWLASLSRDARGGAQRNPEARVVLFGPTQVGKTTLLLTLLGIRDDAAAEVETVLRGGRVHGQSSTALPMRYLRSRDNQWRIDTADTPGLSAEAVRAHLGTVRAAVEDGRHQSTDPVTLFLPADHFAVGEPAVRVSVLDLPGIAAAAPRERLLVERIARRHLPAASLILLVGHASKLGMLDPVELGRQLEELKGWMRSRLRYRLVLTYTFDQESMERRFKDMPDLEAVRAHFVEQIGLFGFPVEPTLSKRLYPLDFGKSWSDQLAKPGAYRDWAAAVRAQGLHALEEDIARSCEGDTRLRISQEVGEQTVWRVEMLRQERTDALTAARNDLRRGRAKVQVVQRTKTRWERRLDDATKARDTLNAALAGIEAVVRTQVTAIPIAVSYAPDGTLTLMDEEGKPVLPHVDALAAWLQADQDKLVDACECIARTLSERAGLHPPVAASECVEAMKQAYDAQCAQLGAGKYWTWLSGQFAEDCQRLQKAALERRRVIVRTLPAQLRDAVREERSRRARRQRQAVVRCSNLDKLKLRLTAKLADSRADFRRTWNDLRQKRDALRHDQKRLADFDAHMAQGYAAESLTIGKRIIAATYEGNAAVVLANLCGLRLARQTHLLICPNAA</sequence>